<reference evidence="2" key="1">
    <citation type="journal article" date="2011" name="PLoS Genet.">
        <title>Genomic analysis of the necrotrophic fungal pathogens Sclerotinia sclerotiorum and Botrytis cinerea.</title>
        <authorList>
            <person name="Amselem J."/>
            <person name="Cuomo C.A."/>
            <person name="van Kan J.A."/>
            <person name="Viaud M."/>
            <person name="Benito E.P."/>
            <person name="Couloux A."/>
            <person name="Coutinho P.M."/>
            <person name="de Vries R.P."/>
            <person name="Dyer P.S."/>
            <person name="Fillinger S."/>
            <person name="Fournier E."/>
            <person name="Gout L."/>
            <person name="Hahn M."/>
            <person name="Kohn L."/>
            <person name="Lapalu N."/>
            <person name="Plummer K.M."/>
            <person name="Pradier J.M."/>
            <person name="Quevillon E."/>
            <person name="Sharon A."/>
            <person name="Simon A."/>
            <person name="ten Have A."/>
            <person name="Tudzynski B."/>
            <person name="Tudzynski P."/>
            <person name="Wincker P."/>
            <person name="Andrew M."/>
            <person name="Anthouard V."/>
            <person name="Beever R.E."/>
            <person name="Beffa R."/>
            <person name="Benoit I."/>
            <person name="Bouzid O."/>
            <person name="Brault B."/>
            <person name="Chen Z."/>
            <person name="Choquer M."/>
            <person name="Collemare J."/>
            <person name="Cotton P."/>
            <person name="Danchin E.G."/>
            <person name="Da Silva C."/>
            <person name="Gautier A."/>
            <person name="Giraud C."/>
            <person name="Giraud T."/>
            <person name="Gonzalez C."/>
            <person name="Grossetete S."/>
            <person name="Guldener U."/>
            <person name="Henrissat B."/>
            <person name="Howlett B.J."/>
            <person name="Kodira C."/>
            <person name="Kretschmer M."/>
            <person name="Lappartient A."/>
            <person name="Leroch M."/>
            <person name="Levis C."/>
            <person name="Mauceli E."/>
            <person name="Neuveglise C."/>
            <person name="Oeser B."/>
            <person name="Pearson M."/>
            <person name="Poulain J."/>
            <person name="Poussereau N."/>
            <person name="Quesneville H."/>
            <person name="Rascle C."/>
            <person name="Schumacher J."/>
            <person name="Segurens B."/>
            <person name="Sexton A."/>
            <person name="Silva E."/>
            <person name="Sirven C."/>
            <person name="Soanes D.M."/>
            <person name="Talbot N.J."/>
            <person name="Templeton M."/>
            <person name="Yandava C."/>
            <person name="Yarden O."/>
            <person name="Zeng Q."/>
            <person name="Rollins J.A."/>
            <person name="Lebrun M.H."/>
            <person name="Dickman M."/>
        </authorList>
    </citation>
    <scope>NUCLEOTIDE SEQUENCE [LARGE SCALE GENOMIC DNA]</scope>
    <source>
        <strain evidence="2">T4</strain>
    </source>
</reference>
<gene>
    <name evidence="1" type="ORF">BofuT4_P067610.1</name>
</gene>
<dbReference type="InParanoid" id="G2XRI5"/>
<proteinExistence type="predicted"/>
<organism evidence="1 2">
    <name type="scientific">Botryotinia fuckeliana (strain T4)</name>
    <name type="common">Noble rot fungus</name>
    <name type="synonym">Botrytis cinerea</name>
    <dbReference type="NCBI Taxonomy" id="999810"/>
    <lineage>
        <taxon>Eukaryota</taxon>
        <taxon>Fungi</taxon>
        <taxon>Dikarya</taxon>
        <taxon>Ascomycota</taxon>
        <taxon>Pezizomycotina</taxon>
        <taxon>Leotiomycetes</taxon>
        <taxon>Helotiales</taxon>
        <taxon>Sclerotiniaceae</taxon>
        <taxon>Botrytis</taxon>
    </lineage>
</organism>
<sequence length="110" mass="12387">MHCVHLHSRPRKTVFTLVSTHVPLVSFPSNGDNGSKQKSHQTQGRFAWFFPQHTRIQYSSHASRYLGRLPGILVVSPTGITLHFPIPYRNHAAVLQPDNQIMRPCGFGTS</sequence>
<dbReference type="HOGENOM" id="CLU_2170674_0_0_1"/>
<dbReference type="Proteomes" id="UP000008177">
    <property type="component" value="Unplaced contigs"/>
</dbReference>
<name>G2XRI5_BOTF4</name>
<protein>
    <submittedName>
        <fullName evidence="1">Uncharacterized protein</fullName>
    </submittedName>
</protein>
<dbReference type="EMBL" id="FQ790256">
    <property type="protein sequence ID" value="CCD43353.1"/>
    <property type="molecule type" value="Genomic_DNA"/>
</dbReference>
<accession>G2XRI5</accession>
<dbReference type="AlphaFoldDB" id="G2XRI5"/>
<evidence type="ECO:0000313" key="1">
    <source>
        <dbReference type="EMBL" id="CCD43353.1"/>
    </source>
</evidence>
<evidence type="ECO:0000313" key="2">
    <source>
        <dbReference type="Proteomes" id="UP000008177"/>
    </source>
</evidence>